<feature type="chain" id="PRO_5013212029" evidence="2">
    <location>
        <begin position="27"/>
        <end position="253"/>
    </location>
</feature>
<dbReference type="InterPro" id="IPR049712">
    <property type="entry name" value="Poly_export"/>
</dbReference>
<name>A0A231UU07_9HYPH</name>
<dbReference type="InterPro" id="IPR003715">
    <property type="entry name" value="Poly_export_N"/>
</dbReference>
<organism evidence="5 6">
    <name type="scientific">Notoacmeibacter marinus</name>
    <dbReference type="NCBI Taxonomy" id="1876515"/>
    <lineage>
        <taxon>Bacteria</taxon>
        <taxon>Pseudomonadati</taxon>
        <taxon>Pseudomonadota</taxon>
        <taxon>Alphaproteobacteria</taxon>
        <taxon>Hyphomicrobiales</taxon>
        <taxon>Notoacmeibacteraceae</taxon>
        <taxon>Notoacmeibacter</taxon>
    </lineage>
</organism>
<dbReference type="PANTHER" id="PTHR33619:SF3">
    <property type="entry name" value="POLYSACCHARIDE EXPORT PROTEIN GFCE-RELATED"/>
    <property type="match status" value="1"/>
</dbReference>
<dbReference type="InterPro" id="IPR019554">
    <property type="entry name" value="Soluble_ligand-bd"/>
</dbReference>
<evidence type="ECO:0000313" key="5">
    <source>
        <dbReference type="EMBL" id="OXS99383.1"/>
    </source>
</evidence>
<dbReference type="EMBL" id="NBYO01000003">
    <property type="protein sequence ID" value="OXS99383.1"/>
    <property type="molecule type" value="Genomic_DNA"/>
</dbReference>
<accession>A0A231UU07</accession>
<evidence type="ECO:0000256" key="2">
    <source>
        <dbReference type="SAM" id="SignalP"/>
    </source>
</evidence>
<proteinExistence type="predicted"/>
<dbReference type="Proteomes" id="UP000215405">
    <property type="component" value="Unassembled WGS sequence"/>
</dbReference>
<dbReference type="AlphaFoldDB" id="A0A231UU07"/>
<keyword evidence="1 2" id="KW-0732">Signal</keyword>
<feature type="domain" description="Soluble ligand binding" evidence="4">
    <location>
        <begin position="141"/>
        <end position="186"/>
    </location>
</feature>
<dbReference type="Gene3D" id="3.30.1950.10">
    <property type="entry name" value="wza like domain"/>
    <property type="match status" value="1"/>
</dbReference>
<evidence type="ECO:0000259" key="4">
    <source>
        <dbReference type="Pfam" id="PF10531"/>
    </source>
</evidence>
<dbReference type="Pfam" id="PF02563">
    <property type="entry name" value="Poly_export"/>
    <property type="match status" value="1"/>
</dbReference>
<feature type="domain" description="Polysaccharide export protein N-terminal" evidence="3">
    <location>
        <begin position="63"/>
        <end position="135"/>
    </location>
</feature>
<dbReference type="GO" id="GO:0015159">
    <property type="term" value="F:polysaccharide transmembrane transporter activity"/>
    <property type="evidence" value="ECO:0007669"/>
    <property type="project" value="InterPro"/>
</dbReference>
<comment type="caution">
    <text evidence="5">The sequence shown here is derived from an EMBL/GenBank/DDBJ whole genome shotgun (WGS) entry which is preliminary data.</text>
</comment>
<evidence type="ECO:0000259" key="3">
    <source>
        <dbReference type="Pfam" id="PF02563"/>
    </source>
</evidence>
<keyword evidence="6" id="KW-1185">Reference proteome</keyword>
<evidence type="ECO:0000313" key="6">
    <source>
        <dbReference type="Proteomes" id="UP000215405"/>
    </source>
</evidence>
<sequence>MIQKTILRFIIPVWIVFALSACTSMAVPEANSLTSADATVGEQSGGVRVVAELPAPPSSASGEQPLAPNDILEVDVFQVDELDRTVQVSANGAISLPLIGKVQAAGKSASELEQLIAASYSRSYLQNPQVSVFVKESSAQKVTVDGEVRKPGVFDGTLQSSLTGLIAQAGGLTDIADSDRVYVFRDIGRERVVANYSLKDIRKGERRDPRLYGGDVVVVFASGGRVAMRNLKEALGVATSGVTGIARGVPLVQ</sequence>
<reference evidence="6" key="1">
    <citation type="journal article" date="2017" name="Int. J. Syst. Evol. Microbiol.">
        <title>Notoacmeibacter marinus gen. nov., sp. nov., isolated from the gut of a limpet and proposal of Notoacmeibacteraceae fam. nov. in the order Rhizobiales of the class Alphaproteobacteria.</title>
        <authorList>
            <person name="Huang Z."/>
            <person name="Guo F."/>
            <person name="Lai Q."/>
        </authorList>
    </citation>
    <scope>NUCLEOTIDE SEQUENCE [LARGE SCALE GENOMIC DNA]</scope>
    <source>
        <strain evidence="6">XMTR2A4</strain>
    </source>
</reference>
<protein>
    <submittedName>
        <fullName evidence="5">Uncharacterized protein</fullName>
    </submittedName>
</protein>
<dbReference type="RefSeq" id="WP_094078160.1">
    <property type="nucleotide sequence ID" value="NZ_NBYO01000003.1"/>
</dbReference>
<gene>
    <name evidence="5" type="ORF">B7H23_14575</name>
</gene>
<dbReference type="PROSITE" id="PS51257">
    <property type="entry name" value="PROKAR_LIPOPROTEIN"/>
    <property type="match status" value="1"/>
</dbReference>
<feature type="signal peptide" evidence="2">
    <location>
        <begin position="1"/>
        <end position="26"/>
    </location>
</feature>
<dbReference type="PANTHER" id="PTHR33619">
    <property type="entry name" value="POLYSACCHARIDE EXPORT PROTEIN GFCE-RELATED"/>
    <property type="match status" value="1"/>
</dbReference>
<dbReference type="Pfam" id="PF10531">
    <property type="entry name" value="SLBB"/>
    <property type="match status" value="1"/>
</dbReference>
<evidence type="ECO:0000256" key="1">
    <source>
        <dbReference type="ARBA" id="ARBA00022729"/>
    </source>
</evidence>